<dbReference type="AlphaFoldDB" id="A0A2Z7B6V3"/>
<dbReference type="EMBL" id="KV008399">
    <property type="protein sequence ID" value="KZV30215.1"/>
    <property type="molecule type" value="Genomic_DNA"/>
</dbReference>
<reference evidence="2 3" key="1">
    <citation type="journal article" date="2015" name="Proc. Natl. Acad. Sci. U.S.A.">
        <title>The resurrection genome of Boea hygrometrica: A blueprint for survival of dehydration.</title>
        <authorList>
            <person name="Xiao L."/>
            <person name="Yang G."/>
            <person name="Zhang L."/>
            <person name="Yang X."/>
            <person name="Zhao S."/>
            <person name="Ji Z."/>
            <person name="Zhou Q."/>
            <person name="Hu M."/>
            <person name="Wang Y."/>
            <person name="Chen M."/>
            <person name="Xu Y."/>
            <person name="Jin H."/>
            <person name="Xiao X."/>
            <person name="Hu G."/>
            <person name="Bao F."/>
            <person name="Hu Y."/>
            <person name="Wan P."/>
            <person name="Li L."/>
            <person name="Deng X."/>
            <person name="Kuang T."/>
            <person name="Xiang C."/>
            <person name="Zhu J.K."/>
            <person name="Oliver M.J."/>
            <person name="He Y."/>
        </authorList>
    </citation>
    <scope>NUCLEOTIDE SEQUENCE [LARGE SCALE GENOMIC DNA]</scope>
    <source>
        <strain evidence="3">cv. XS01</strain>
    </source>
</reference>
<proteinExistence type="predicted"/>
<keyword evidence="3" id="KW-1185">Reference proteome</keyword>
<protein>
    <submittedName>
        <fullName evidence="2">Uncharacterized protein</fullName>
    </submittedName>
</protein>
<accession>A0A2Z7B6V3</accession>
<evidence type="ECO:0000256" key="1">
    <source>
        <dbReference type="SAM" id="MobiDB-lite"/>
    </source>
</evidence>
<dbReference type="Proteomes" id="UP000250235">
    <property type="component" value="Unassembled WGS sequence"/>
</dbReference>
<gene>
    <name evidence="2" type="ORF">F511_40832</name>
</gene>
<name>A0A2Z7B6V3_9LAMI</name>
<organism evidence="2 3">
    <name type="scientific">Dorcoceras hygrometricum</name>
    <dbReference type="NCBI Taxonomy" id="472368"/>
    <lineage>
        <taxon>Eukaryota</taxon>
        <taxon>Viridiplantae</taxon>
        <taxon>Streptophyta</taxon>
        <taxon>Embryophyta</taxon>
        <taxon>Tracheophyta</taxon>
        <taxon>Spermatophyta</taxon>
        <taxon>Magnoliopsida</taxon>
        <taxon>eudicotyledons</taxon>
        <taxon>Gunneridae</taxon>
        <taxon>Pentapetalae</taxon>
        <taxon>asterids</taxon>
        <taxon>lamiids</taxon>
        <taxon>Lamiales</taxon>
        <taxon>Gesneriaceae</taxon>
        <taxon>Didymocarpoideae</taxon>
        <taxon>Trichosporeae</taxon>
        <taxon>Loxocarpinae</taxon>
        <taxon>Dorcoceras</taxon>
    </lineage>
</organism>
<evidence type="ECO:0000313" key="2">
    <source>
        <dbReference type="EMBL" id="KZV30215.1"/>
    </source>
</evidence>
<feature type="region of interest" description="Disordered" evidence="1">
    <location>
        <begin position="28"/>
        <end position="64"/>
    </location>
</feature>
<evidence type="ECO:0000313" key="3">
    <source>
        <dbReference type="Proteomes" id="UP000250235"/>
    </source>
</evidence>
<sequence>MGIDQLKFKSVQLGYLMILQMGNTDPNNTEAGKRIRGPDDIGTDGFSSSRLAENDFPAAHGGGGGGGFMRRGGAALNDARVRVDCSVVLSL</sequence>